<dbReference type="InterPro" id="IPR029000">
    <property type="entry name" value="Cyclophilin-like_dom_sf"/>
</dbReference>
<dbReference type="RefSeq" id="WP_251590506.1">
    <property type="nucleotide sequence ID" value="NZ_JAMLJI010000001.1"/>
</dbReference>
<dbReference type="SUPFAM" id="SSF160467">
    <property type="entry name" value="PH0987 N-terminal domain-like"/>
    <property type="match status" value="1"/>
</dbReference>
<dbReference type="NCBIfam" id="TIGR00370">
    <property type="entry name" value="5-oxoprolinase subunit PxpB"/>
    <property type="match status" value="1"/>
</dbReference>
<dbReference type="SMART" id="SM00796">
    <property type="entry name" value="AHS1"/>
    <property type="match status" value="1"/>
</dbReference>
<sequence>MTANVEIERVGLDCLLVRLFDQIDTRHVDVIMAFCEQLRDELADAVIDLTPSYTTVLVHFDDARADEPHVREAIKRALEAAGQRAEASGQVHELPVWFDPRVGPELEVIADKAKLSVDEVIERHVSREYRVFALGFAPGFGFMGAVDEAIAMPRLSTPRKRVAAGSVGIAGIQTAVYPTALPGGWNIIGRCPTRLFDIKREGYTLYRAGDTVRFKPIDHATFLNLGGDDTPFEGARHD</sequence>
<proteinExistence type="predicted"/>
<evidence type="ECO:0000256" key="2">
    <source>
        <dbReference type="ARBA" id="ARBA00022801"/>
    </source>
</evidence>
<gene>
    <name evidence="5" type="primary">pxpB</name>
    <name evidence="5" type="ORF">QC825_03800</name>
</gene>
<evidence type="ECO:0000313" key="5">
    <source>
        <dbReference type="EMBL" id="MDR5895203.1"/>
    </source>
</evidence>
<keyword evidence="3" id="KW-0067">ATP-binding</keyword>
<keyword evidence="6" id="KW-1185">Reference proteome</keyword>
<evidence type="ECO:0000259" key="4">
    <source>
        <dbReference type="SMART" id="SM00796"/>
    </source>
</evidence>
<dbReference type="PANTHER" id="PTHR34698:SF2">
    <property type="entry name" value="5-OXOPROLINASE SUBUNIT B"/>
    <property type="match status" value="1"/>
</dbReference>
<dbReference type="PANTHER" id="PTHR34698">
    <property type="entry name" value="5-OXOPROLINASE SUBUNIT B"/>
    <property type="match status" value="1"/>
</dbReference>
<dbReference type="InterPro" id="IPR003833">
    <property type="entry name" value="CT_C_D"/>
</dbReference>
<keyword evidence="2 5" id="KW-0378">Hydrolase</keyword>
<comment type="caution">
    <text evidence="5">The sequence shown here is derived from an EMBL/GenBank/DDBJ whole genome shotgun (WGS) entry which is preliminary data.</text>
</comment>
<feature type="domain" description="Carboxyltransferase" evidence="4">
    <location>
        <begin position="5"/>
        <end position="206"/>
    </location>
</feature>
<dbReference type="Proteomes" id="UP001269375">
    <property type="component" value="Unassembled WGS sequence"/>
</dbReference>
<accession>A0ABU1GT66</accession>
<protein>
    <submittedName>
        <fullName evidence="5">5-oxoprolinase subunit PxpB</fullName>
        <ecNumber evidence="5">3.5.2.9</ecNumber>
    </submittedName>
</protein>
<evidence type="ECO:0000256" key="3">
    <source>
        <dbReference type="ARBA" id="ARBA00022840"/>
    </source>
</evidence>
<dbReference type="GO" id="GO:0017168">
    <property type="term" value="F:5-oxoprolinase (ATP-hydrolyzing) activity"/>
    <property type="evidence" value="ECO:0007669"/>
    <property type="project" value="UniProtKB-EC"/>
</dbReference>
<dbReference type="Pfam" id="PF02682">
    <property type="entry name" value="CT_C_D"/>
    <property type="match status" value="1"/>
</dbReference>
<dbReference type="EC" id="3.5.2.9" evidence="5"/>
<dbReference type="Gene3D" id="3.30.1360.40">
    <property type="match status" value="1"/>
</dbReference>
<dbReference type="Gene3D" id="2.40.100.10">
    <property type="entry name" value="Cyclophilin-like"/>
    <property type="match status" value="1"/>
</dbReference>
<name>A0ABU1GT66_9GAMM</name>
<evidence type="ECO:0000313" key="6">
    <source>
        <dbReference type="Proteomes" id="UP001269375"/>
    </source>
</evidence>
<reference evidence="5 6" key="1">
    <citation type="submission" date="2023-04" db="EMBL/GenBank/DDBJ databases">
        <title>A long-awaited taxogenomic arrangement of the family Halomonadaceae.</title>
        <authorList>
            <person name="De La Haba R."/>
            <person name="Chuvochina M."/>
            <person name="Wittouck S."/>
            <person name="Arahal D.R."/>
            <person name="Sanchez-Porro C."/>
            <person name="Hugenholtz P."/>
            <person name="Ventosa A."/>
        </authorList>
    </citation>
    <scope>NUCLEOTIDE SEQUENCE [LARGE SCALE GENOMIC DNA]</scope>
    <source>
        <strain evidence="5 6">DSM 22428</strain>
    </source>
</reference>
<dbReference type="SUPFAM" id="SSF50891">
    <property type="entry name" value="Cyclophilin-like"/>
    <property type="match status" value="1"/>
</dbReference>
<organism evidence="5 6">
    <name type="scientific">Larsenimonas suaedae</name>
    <dbReference type="NCBI Taxonomy" id="1851019"/>
    <lineage>
        <taxon>Bacteria</taxon>
        <taxon>Pseudomonadati</taxon>
        <taxon>Pseudomonadota</taxon>
        <taxon>Gammaproteobacteria</taxon>
        <taxon>Oceanospirillales</taxon>
        <taxon>Halomonadaceae</taxon>
        <taxon>Larsenimonas</taxon>
    </lineage>
</organism>
<evidence type="ECO:0000256" key="1">
    <source>
        <dbReference type="ARBA" id="ARBA00022741"/>
    </source>
</evidence>
<keyword evidence="1" id="KW-0547">Nucleotide-binding</keyword>
<dbReference type="InterPro" id="IPR010016">
    <property type="entry name" value="PxpB"/>
</dbReference>
<dbReference type="EMBL" id="JARWAO010000002">
    <property type="protein sequence ID" value="MDR5895203.1"/>
    <property type="molecule type" value="Genomic_DNA"/>
</dbReference>